<protein>
    <submittedName>
        <fullName evidence="3">Uncharacterized protein</fullName>
    </submittedName>
</protein>
<evidence type="ECO:0000256" key="1">
    <source>
        <dbReference type="SAM" id="Phobius"/>
    </source>
</evidence>
<name>A0A914RLX8_PAREQ</name>
<keyword evidence="1" id="KW-0472">Membrane</keyword>
<evidence type="ECO:0000313" key="3">
    <source>
        <dbReference type="WBParaSite" id="PEQ_0000730101-mRNA-1"/>
    </source>
</evidence>
<reference evidence="3" key="1">
    <citation type="submission" date="2022-11" db="UniProtKB">
        <authorList>
            <consortium name="WormBaseParasite"/>
        </authorList>
    </citation>
    <scope>IDENTIFICATION</scope>
</reference>
<feature type="transmembrane region" description="Helical" evidence="1">
    <location>
        <begin position="47"/>
        <end position="71"/>
    </location>
</feature>
<dbReference type="AlphaFoldDB" id="A0A914RLX8"/>
<dbReference type="Proteomes" id="UP000887564">
    <property type="component" value="Unplaced"/>
</dbReference>
<keyword evidence="1" id="KW-1133">Transmembrane helix</keyword>
<keyword evidence="1" id="KW-0812">Transmembrane</keyword>
<keyword evidence="2" id="KW-1185">Reference proteome</keyword>
<dbReference type="WBParaSite" id="PEQ_0000730101-mRNA-1">
    <property type="protein sequence ID" value="PEQ_0000730101-mRNA-1"/>
    <property type="gene ID" value="PEQ_0000730101"/>
</dbReference>
<accession>A0A914RLX8</accession>
<organism evidence="2 3">
    <name type="scientific">Parascaris equorum</name>
    <name type="common">Equine roundworm</name>
    <dbReference type="NCBI Taxonomy" id="6256"/>
    <lineage>
        <taxon>Eukaryota</taxon>
        <taxon>Metazoa</taxon>
        <taxon>Ecdysozoa</taxon>
        <taxon>Nematoda</taxon>
        <taxon>Chromadorea</taxon>
        <taxon>Rhabditida</taxon>
        <taxon>Spirurina</taxon>
        <taxon>Ascaridomorpha</taxon>
        <taxon>Ascaridoidea</taxon>
        <taxon>Ascarididae</taxon>
        <taxon>Parascaris</taxon>
    </lineage>
</organism>
<sequence>MPSWEISVNKNAAAIALLSLFLLSGATVVVGVVTRLLSGLLVGLYVWLPPSWSISIFDGLRFLIAPLHVNINMRSMSSKKRLKDKENLIDNDVIGYRLRNLTTPFT</sequence>
<evidence type="ECO:0000313" key="2">
    <source>
        <dbReference type="Proteomes" id="UP000887564"/>
    </source>
</evidence>
<proteinExistence type="predicted"/>